<dbReference type="InterPro" id="IPR025827">
    <property type="entry name" value="Zn_ribbon_recom_dom"/>
</dbReference>
<evidence type="ECO:0000313" key="5">
    <source>
        <dbReference type="EMBL" id="GAA5514039.1"/>
    </source>
</evidence>
<dbReference type="InterPro" id="IPR006119">
    <property type="entry name" value="Resolv_N"/>
</dbReference>
<evidence type="ECO:0000256" key="3">
    <source>
        <dbReference type="SAM" id="MobiDB-lite"/>
    </source>
</evidence>
<evidence type="ECO:0000256" key="2">
    <source>
        <dbReference type="ARBA" id="ARBA00023172"/>
    </source>
</evidence>
<protein>
    <recommendedName>
        <fullName evidence="4">Recombinase domain-containing protein</fullName>
    </recommendedName>
</protein>
<dbReference type="InterPro" id="IPR011109">
    <property type="entry name" value="DNA_bind_recombinase_dom"/>
</dbReference>
<dbReference type="InterPro" id="IPR036162">
    <property type="entry name" value="Resolvase-like_N_sf"/>
</dbReference>
<accession>A0ABP9W9P9</accession>
<feature type="domain" description="Recombinase" evidence="4">
    <location>
        <begin position="157"/>
        <end position="277"/>
    </location>
</feature>
<dbReference type="SMART" id="SM00857">
    <property type="entry name" value="Resolvase"/>
    <property type="match status" value="1"/>
</dbReference>
<dbReference type="InterPro" id="IPR050639">
    <property type="entry name" value="SSR_resolvase"/>
</dbReference>
<organism evidence="5 6">
    <name type="scientific">Deinococcus carri</name>
    <dbReference type="NCBI Taxonomy" id="1211323"/>
    <lineage>
        <taxon>Bacteria</taxon>
        <taxon>Thermotogati</taxon>
        <taxon>Deinococcota</taxon>
        <taxon>Deinococci</taxon>
        <taxon>Deinococcales</taxon>
        <taxon>Deinococcaceae</taxon>
        <taxon>Deinococcus</taxon>
    </lineage>
</organism>
<dbReference type="Pfam" id="PF00239">
    <property type="entry name" value="Resolvase"/>
    <property type="match status" value="1"/>
</dbReference>
<keyword evidence="2" id="KW-0233">DNA recombination</keyword>
<dbReference type="EMBL" id="BAABRP010000012">
    <property type="protein sequence ID" value="GAA5514039.1"/>
    <property type="molecule type" value="Genomic_DNA"/>
</dbReference>
<dbReference type="PROSITE" id="PS51737">
    <property type="entry name" value="RECOMBINASE_DNA_BIND"/>
    <property type="match status" value="1"/>
</dbReference>
<dbReference type="Proteomes" id="UP001401887">
    <property type="component" value="Unassembled WGS sequence"/>
</dbReference>
<comment type="caution">
    <text evidence="5">The sequence shown here is derived from an EMBL/GenBank/DDBJ whole genome shotgun (WGS) entry which is preliminary data.</text>
</comment>
<dbReference type="PANTHER" id="PTHR30461:SF2">
    <property type="entry name" value="SERINE RECOMBINASE PINE-RELATED"/>
    <property type="match status" value="1"/>
</dbReference>
<name>A0ABP9W9P9_9DEIO</name>
<proteinExistence type="predicted"/>
<evidence type="ECO:0000259" key="4">
    <source>
        <dbReference type="PROSITE" id="PS51737"/>
    </source>
</evidence>
<evidence type="ECO:0000313" key="6">
    <source>
        <dbReference type="Proteomes" id="UP001401887"/>
    </source>
</evidence>
<dbReference type="Pfam" id="PF13408">
    <property type="entry name" value="Zn_ribbon_recom"/>
    <property type="match status" value="1"/>
</dbReference>
<keyword evidence="1" id="KW-0238">DNA-binding</keyword>
<dbReference type="RefSeq" id="WP_345466251.1">
    <property type="nucleotide sequence ID" value="NZ_BAABRP010000012.1"/>
</dbReference>
<reference evidence="5 6" key="1">
    <citation type="submission" date="2024-02" db="EMBL/GenBank/DDBJ databases">
        <title>Deinococcus carri NBRC 110142.</title>
        <authorList>
            <person name="Ichikawa N."/>
            <person name="Katano-Makiyama Y."/>
            <person name="Hidaka K."/>
        </authorList>
    </citation>
    <scope>NUCLEOTIDE SEQUENCE [LARGE SCALE GENOMIC DNA]</scope>
    <source>
        <strain evidence="5 6">NBRC 110142</strain>
    </source>
</reference>
<dbReference type="Gene3D" id="3.40.50.1390">
    <property type="entry name" value="Resolvase, N-terminal catalytic domain"/>
    <property type="match status" value="1"/>
</dbReference>
<dbReference type="InterPro" id="IPR038109">
    <property type="entry name" value="DNA_bind_recomb_sf"/>
</dbReference>
<keyword evidence="6" id="KW-1185">Reference proteome</keyword>
<evidence type="ECO:0000256" key="1">
    <source>
        <dbReference type="ARBA" id="ARBA00023125"/>
    </source>
</evidence>
<dbReference type="Gene3D" id="3.90.1750.20">
    <property type="entry name" value="Putative Large Serine Recombinase, Chain B, Domain 2"/>
    <property type="match status" value="1"/>
</dbReference>
<dbReference type="SUPFAM" id="SSF53041">
    <property type="entry name" value="Resolvase-like"/>
    <property type="match status" value="1"/>
</dbReference>
<feature type="region of interest" description="Disordered" evidence="3">
    <location>
        <begin position="1"/>
        <end position="24"/>
    </location>
</feature>
<dbReference type="PANTHER" id="PTHR30461">
    <property type="entry name" value="DNA-INVERTASE FROM LAMBDOID PROPHAGE"/>
    <property type="match status" value="1"/>
</dbReference>
<sequence>MTTTLAVGGIRVSTDQQQDRYGPERQRADILREAQRAGLNITEWVEESVSGADDDRSFENNYFRMARTHPGLHVIWSHPNRVGRHVEVTVGIARRLHRLGATVHIAGIGSLRDRRNWKEFLRDAVDAENDYSNIIYNLGKGKFDKARRNLWPEGRQPYGYRLLRDERGQSTTLEPRVEHHAVYTRAQDLCLEGMGCDTIANLFNQEKLPAPREHGKARKSPGWSANPIRRMLRNPRYLGSLVYRSPDGEQTTVTYPALTTLERYQAVCAALEGRRTQRRPRSPFPALFGGHLRCAECGSSMMVQVSRNRDGVPNWARYTCRHHNMRSMRMAREQPLCSHTVRHRVSEFDELAWDTVVASMSDPGVLSQMLTSKLPDVPNHQARIDEIDAEMANILDLVVKYGLPDSAARLRLDPLKAERARLAGEMQVQPPALTQDAEAMAAAFAQHLRRFQTLAERRAALKRWQVCLFLHNGGLVSMKLAVGE</sequence>
<gene>
    <name evidence="5" type="ORF">Dcar01_02788</name>
</gene>
<dbReference type="Pfam" id="PF07508">
    <property type="entry name" value="Recombinase"/>
    <property type="match status" value="1"/>
</dbReference>